<keyword evidence="1" id="KW-0812">Transmembrane</keyword>
<evidence type="ECO:0000313" key="4">
    <source>
        <dbReference type="Proteomes" id="UP000663828"/>
    </source>
</evidence>
<keyword evidence="4" id="KW-1185">Reference proteome</keyword>
<dbReference type="EMBL" id="CAJNOR010012737">
    <property type="protein sequence ID" value="CAF1669492.1"/>
    <property type="molecule type" value="Genomic_DNA"/>
</dbReference>
<protein>
    <submittedName>
        <fullName evidence="2">Uncharacterized protein</fullName>
    </submittedName>
</protein>
<dbReference type="Proteomes" id="UP000663852">
    <property type="component" value="Unassembled WGS sequence"/>
</dbReference>
<dbReference type="EMBL" id="CAJNOJ010000066">
    <property type="protein sequence ID" value="CAF1014431.1"/>
    <property type="molecule type" value="Genomic_DNA"/>
</dbReference>
<reference evidence="2" key="1">
    <citation type="submission" date="2021-02" db="EMBL/GenBank/DDBJ databases">
        <authorList>
            <person name="Nowell W R."/>
        </authorList>
    </citation>
    <scope>NUCLEOTIDE SEQUENCE</scope>
</reference>
<name>A0A814HUU5_ADIRI</name>
<feature type="transmembrane region" description="Helical" evidence="1">
    <location>
        <begin position="97"/>
        <end position="115"/>
    </location>
</feature>
<keyword evidence="1" id="KW-0472">Membrane</keyword>
<sequence>MSDAARRPLPPPRPYGVRPSVARPVYGARPVVAPGAGLGAAGLSGALGAIGGTLGCLLCLAAIGALGLFSCVVAITAYTKQFLDKYKQVEGVNGALAQAQIGVAILLISLFYTFVSRMQRN</sequence>
<evidence type="ECO:0000313" key="3">
    <source>
        <dbReference type="EMBL" id="CAF1669492.1"/>
    </source>
</evidence>
<keyword evidence="1" id="KW-1133">Transmembrane helix</keyword>
<evidence type="ECO:0000313" key="5">
    <source>
        <dbReference type="Proteomes" id="UP000663852"/>
    </source>
</evidence>
<feature type="transmembrane region" description="Helical" evidence="1">
    <location>
        <begin position="57"/>
        <end position="77"/>
    </location>
</feature>
<dbReference type="Proteomes" id="UP000663828">
    <property type="component" value="Unassembled WGS sequence"/>
</dbReference>
<dbReference type="AlphaFoldDB" id="A0A814HUU5"/>
<organism evidence="2 5">
    <name type="scientific">Adineta ricciae</name>
    <name type="common">Rotifer</name>
    <dbReference type="NCBI Taxonomy" id="249248"/>
    <lineage>
        <taxon>Eukaryota</taxon>
        <taxon>Metazoa</taxon>
        <taxon>Spiralia</taxon>
        <taxon>Gnathifera</taxon>
        <taxon>Rotifera</taxon>
        <taxon>Eurotatoria</taxon>
        <taxon>Bdelloidea</taxon>
        <taxon>Adinetida</taxon>
        <taxon>Adinetidae</taxon>
        <taxon>Adineta</taxon>
    </lineage>
</organism>
<evidence type="ECO:0000313" key="2">
    <source>
        <dbReference type="EMBL" id="CAF1014431.1"/>
    </source>
</evidence>
<comment type="caution">
    <text evidence="2">The sequence shown here is derived from an EMBL/GenBank/DDBJ whole genome shotgun (WGS) entry which is preliminary data.</text>
</comment>
<proteinExistence type="predicted"/>
<accession>A0A814HUU5</accession>
<evidence type="ECO:0000256" key="1">
    <source>
        <dbReference type="SAM" id="Phobius"/>
    </source>
</evidence>
<gene>
    <name evidence="2" type="ORF">EDS130_LOCUS15563</name>
    <name evidence="3" type="ORF">XAT740_LOCUS58395</name>
</gene>
<dbReference type="OrthoDB" id="10050663at2759"/>
<feature type="transmembrane region" description="Helical" evidence="1">
    <location>
        <begin position="31"/>
        <end position="50"/>
    </location>
</feature>